<evidence type="ECO:0000256" key="1">
    <source>
        <dbReference type="ARBA" id="ARBA00000109"/>
    </source>
</evidence>
<dbReference type="GO" id="GO:0006364">
    <property type="term" value="P:rRNA processing"/>
    <property type="evidence" value="ECO:0007669"/>
    <property type="project" value="UniProtKB-UniRule"/>
</dbReference>
<feature type="binding site" evidence="8">
    <location>
        <position position="131"/>
    </location>
    <ligand>
        <name>Mg(2+)</name>
        <dbReference type="ChEBI" id="CHEBI:18420"/>
    </ligand>
</feature>
<dbReference type="GO" id="GO:0005737">
    <property type="term" value="C:cytoplasm"/>
    <property type="evidence" value="ECO:0007669"/>
    <property type="project" value="UniProtKB-SubCell"/>
</dbReference>
<dbReference type="Proteomes" id="UP000029525">
    <property type="component" value="Unassembled WGS sequence"/>
</dbReference>
<evidence type="ECO:0000256" key="3">
    <source>
        <dbReference type="ARBA" id="ARBA00022664"/>
    </source>
</evidence>
<evidence type="ECO:0000256" key="4">
    <source>
        <dbReference type="ARBA" id="ARBA00022722"/>
    </source>
</evidence>
<reference evidence="11 12" key="1">
    <citation type="submission" date="2014-07" db="EMBL/GenBank/DDBJ databases">
        <authorList>
            <person name="McCorrison J."/>
            <person name="Sanka R."/>
            <person name="Torralba M."/>
            <person name="Gillis M."/>
            <person name="Haft D.H."/>
            <person name="Methe B."/>
            <person name="Sutton G."/>
            <person name="Nelson K.E."/>
        </authorList>
    </citation>
    <scope>NUCLEOTIDE SEQUENCE [LARGE SCALE GENOMIC DNA]</scope>
    <source>
        <strain evidence="11 12">DNF00320</strain>
    </source>
</reference>
<comment type="cofactor">
    <cofactor evidence="8">
        <name>Mg(2+)</name>
        <dbReference type="ChEBI" id="CHEBI:18420"/>
    </cofactor>
</comment>
<evidence type="ECO:0000256" key="6">
    <source>
        <dbReference type="ARBA" id="ARBA00022801"/>
    </source>
</evidence>
<dbReference type="AlphaFoldDB" id="A0A096CKU8"/>
<dbReference type="Pfam" id="PF14622">
    <property type="entry name" value="Ribonucleas_3_3"/>
    <property type="match status" value="1"/>
</dbReference>
<evidence type="ECO:0000256" key="7">
    <source>
        <dbReference type="ARBA" id="ARBA00022884"/>
    </source>
</evidence>
<dbReference type="EMBL" id="JRNQ01000002">
    <property type="protein sequence ID" value="KGF45909.1"/>
    <property type="molecule type" value="Genomic_DNA"/>
</dbReference>
<keyword evidence="8" id="KW-0479">Metal-binding</keyword>
<dbReference type="EC" id="3.1.26.3" evidence="8"/>
<dbReference type="SUPFAM" id="SSF54768">
    <property type="entry name" value="dsRNA-binding domain-like"/>
    <property type="match status" value="1"/>
</dbReference>
<evidence type="ECO:0000256" key="5">
    <source>
        <dbReference type="ARBA" id="ARBA00022759"/>
    </source>
</evidence>
<dbReference type="NCBIfam" id="TIGR02191">
    <property type="entry name" value="RNaseIII"/>
    <property type="match status" value="1"/>
</dbReference>
<dbReference type="SUPFAM" id="SSF69065">
    <property type="entry name" value="RNase III domain-like"/>
    <property type="match status" value="1"/>
</dbReference>
<name>A0A096CKU8_9BACT</name>
<organism evidence="11 12">
    <name type="scientific">Prevotella bivia DNF00320</name>
    <dbReference type="NCBI Taxonomy" id="1401068"/>
    <lineage>
        <taxon>Bacteria</taxon>
        <taxon>Pseudomonadati</taxon>
        <taxon>Bacteroidota</taxon>
        <taxon>Bacteroidia</taxon>
        <taxon>Bacteroidales</taxon>
        <taxon>Prevotellaceae</taxon>
        <taxon>Prevotella</taxon>
    </lineage>
</organism>
<evidence type="ECO:0000259" key="9">
    <source>
        <dbReference type="PROSITE" id="PS50137"/>
    </source>
</evidence>
<dbReference type="GO" id="GO:0008033">
    <property type="term" value="P:tRNA processing"/>
    <property type="evidence" value="ECO:0007669"/>
    <property type="project" value="UniProtKB-KW"/>
</dbReference>
<dbReference type="PANTHER" id="PTHR11207:SF0">
    <property type="entry name" value="RIBONUCLEASE 3"/>
    <property type="match status" value="1"/>
</dbReference>
<keyword evidence="6 8" id="KW-0378">Hydrolase</keyword>
<proteinExistence type="inferred from homology"/>
<dbReference type="Gene3D" id="3.30.160.20">
    <property type="match status" value="1"/>
</dbReference>
<dbReference type="SMART" id="SM00358">
    <property type="entry name" value="DSRM"/>
    <property type="match status" value="1"/>
</dbReference>
<evidence type="ECO:0000313" key="11">
    <source>
        <dbReference type="EMBL" id="KGF45909.1"/>
    </source>
</evidence>
<keyword evidence="3 8" id="KW-0507">mRNA processing</keyword>
<feature type="active site" evidence="8">
    <location>
        <position position="134"/>
    </location>
</feature>
<dbReference type="InterPro" id="IPR014720">
    <property type="entry name" value="dsRBD_dom"/>
</dbReference>
<feature type="domain" description="RNase III" evidence="10">
    <location>
        <begin position="2"/>
        <end position="145"/>
    </location>
</feature>
<dbReference type="Gene3D" id="1.10.1520.10">
    <property type="entry name" value="Ribonuclease III domain"/>
    <property type="match status" value="1"/>
</dbReference>
<feature type="binding site" evidence="8">
    <location>
        <position position="134"/>
    </location>
    <ligand>
        <name>Mg(2+)</name>
        <dbReference type="ChEBI" id="CHEBI:18420"/>
    </ligand>
</feature>
<protein>
    <recommendedName>
        <fullName evidence="8">Ribonuclease 3</fullName>
        <ecNumber evidence="8">3.1.26.3</ecNumber>
    </recommendedName>
    <alternativeName>
        <fullName evidence="8">Ribonuclease III</fullName>
        <shortName evidence="8">RNase III</shortName>
    </alternativeName>
</protein>
<dbReference type="PROSITE" id="PS00517">
    <property type="entry name" value="RNASE_3_1"/>
    <property type="match status" value="1"/>
</dbReference>
<dbReference type="CDD" id="cd10845">
    <property type="entry name" value="DSRM_RNAse_III_family"/>
    <property type="match status" value="1"/>
</dbReference>
<dbReference type="GO" id="GO:0019843">
    <property type="term" value="F:rRNA binding"/>
    <property type="evidence" value="ECO:0007669"/>
    <property type="project" value="UniProtKB-KW"/>
</dbReference>
<dbReference type="InterPro" id="IPR011907">
    <property type="entry name" value="RNase_III"/>
</dbReference>
<dbReference type="PROSITE" id="PS50142">
    <property type="entry name" value="RNASE_3_2"/>
    <property type="match status" value="1"/>
</dbReference>
<keyword evidence="4 8" id="KW-0540">Nuclease</keyword>
<dbReference type="SMART" id="SM00535">
    <property type="entry name" value="RIBOc"/>
    <property type="match status" value="1"/>
</dbReference>
<keyword evidence="8" id="KW-0699">rRNA-binding</keyword>
<dbReference type="GO" id="GO:0010468">
    <property type="term" value="P:regulation of gene expression"/>
    <property type="evidence" value="ECO:0007669"/>
    <property type="project" value="TreeGrafter"/>
</dbReference>
<comment type="subcellular location">
    <subcellularLocation>
        <location evidence="8">Cytoplasm</location>
    </subcellularLocation>
</comment>
<comment type="subunit">
    <text evidence="8">Homodimer.</text>
</comment>
<dbReference type="RefSeq" id="WP_036865726.1">
    <property type="nucleotide sequence ID" value="NZ_JRNQ01000002.1"/>
</dbReference>
<comment type="catalytic activity">
    <reaction evidence="1 8">
        <text>Endonucleolytic cleavage to 5'-phosphomonoester.</text>
        <dbReference type="EC" id="3.1.26.3"/>
    </reaction>
</comment>
<comment type="caution">
    <text evidence="11">The sequence shown here is derived from an EMBL/GenBank/DDBJ whole genome shotgun (WGS) entry which is preliminary data.</text>
</comment>
<feature type="active site" evidence="8">
    <location>
        <position position="66"/>
    </location>
</feature>
<dbReference type="PROSITE" id="PS50137">
    <property type="entry name" value="DS_RBD"/>
    <property type="match status" value="1"/>
</dbReference>
<dbReference type="InterPro" id="IPR000999">
    <property type="entry name" value="RNase_III_dom"/>
</dbReference>
<comment type="similarity">
    <text evidence="2">Belongs to the ribonuclease III family.</text>
</comment>
<keyword evidence="8" id="KW-0460">Magnesium</keyword>
<keyword evidence="8" id="KW-0819">tRNA processing</keyword>
<dbReference type="GO" id="GO:0046872">
    <property type="term" value="F:metal ion binding"/>
    <property type="evidence" value="ECO:0007669"/>
    <property type="project" value="UniProtKB-KW"/>
</dbReference>
<evidence type="ECO:0000313" key="12">
    <source>
        <dbReference type="Proteomes" id="UP000029525"/>
    </source>
</evidence>
<evidence type="ECO:0000256" key="8">
    <source>
        <dbReference type="HAMAP-Rule" id="MF_00104"/>
    </source>
</evidence>
<dbReference type="CDD" id="cd00593">
    <property type="entry name" value="RIBOc"/>
    <property type="match status" value="1"/>
</dbReference>
<dbReference type="InterPro" id="IPR036389">
    <property type="entry name" value="RNase_III_sf"/>
</dbReference>
<keyword evidence="7 8" id="KW-0694">RNA-binding</keyword>
<comment type="function">
    <text evidence="8">Digests double-stranded RNA. Involved in the processing of primary rRNA transcript to yield the immediate precursors to the large and small rRNAs (23S and 16S). Processes some mRNAs, and tRNAs when they are encoded in the rRNA operon. Processes pre-crRNA and tracrRNA of type II CRISPR loci if present in the organism.</text>
</comment>
<sequence length="333" mass="37770">MLNKIFDKIKLPFRKEKELYLSLYQITGLIPHDISYYKTALLHKSVSRRNEKGKLVNNERLEFLGDAVLDCVVADIVYERFPNKREGFLTNTRSKLVKRETLNKVSTEMGIDKMLKQNGHTVTHNCNVAGNAFEALVGALYLDHGYDACMNFMRNRVFGHLVNVEKMAYREMNYKSKLIEWTQKNKVTVIFDEVNTSTDENGNPVFLAQVIIGNVRCEEGKGFTKKESQQNAAKQTYRRIRKEPSFVELILTQSEAEIKTEETVTEPLLTATSEPIEQKEDAMANGSLTTELLDETTENLNDSVESSIASAEALITVTNEQTNTQEVAAHTEA</sequence>
<keyword evidence="8" id="KW-0963">Cytoplasm</keyword>
<feature type="binding site" evidence="8">
    <location>
        <position position="62"/>
    </location>
    <ligand>
        <name>Mg(2+)</name>
        <dbReference type="ChEBI" id="CHEBI:18420"/>
    </ligand>
</feature>
<dbReference type="HAMAP" id="MF_00104">
    <property type="entry name" value="RNase_III"/>
    <property type="match status" value="1"/>
</dbReference>
<dbReference type="GO" id="GO:0004525">
    <property type="term" value="F:ribonuclease III activity"/>
    <property type="evidence" value="ECO:0007669"/>
    <property type="project" value="UniProtKB-UniRule"/>
</dbReference>
<evidence type="ECO:0000256" key="2">
    <source>
        <dbReference type="ARBA" id="ARBA00010183"/>
    </source>
</evidence>
<keyword evidence="5 8" id="KW-0255">Endonuclease</keyword>
<gene>
    <name evidence="8" type="primary">rnc</name>
    <name evidence="11" type="ORF">HMPREF0647_00455</name>
</gene>
<dbReference type="GO" id="GO:0003725">
    <property type="term" value="F:double-stranded RNA binding"/>
    <property type="evidence" value="ECO:0007669"/>
    <property type="project" value="TreeGrafter"/>
</dbReference>
<dbReference type="OrthoDB" id="9805026at2"/>
<dbReference type="Pfam" id="PF00035">
    <property type="entry name" value="dsrm"/>
    <property type="match status" value="1"/>
</dbReference>
<dbReference type="PANTHER" id="PTHR11207">
    <property type="entry name" value="RIBONUCLEASE III"/>
    <property type="match status" value="1"/>
</dbReference>
<feature type="domain" description="DRBM" evidence="9">
    <location>
        <begin position="173"/>
        <end position="242"/>
    </location>
</feature>
<accession>A0A096CKU8</accession>
<dbReference type="GO" id="GO:0006397">
    <property type="term" value="P:mRNA processing"/>
    <property type="evidence" value="ECO:0007669"/>
    <property type="project" value="UniProtKB-UniRule"/>
</dbReference>
<evidence type="ECO:0000259" key="10">
    <source>
        <dbReference type="PROSITE" id="PS50142"/>
    </source>
</evidence>
<keyword evidence="8" id="KW-0698">rRNA processing</keyword>